<organism evidence="2 3">
    <name type="scientific">Dehalobacterium formicoaceticum</name>
    <dbReference type="NCBI Taxonomy" id="51515"/>
    <lineage>
        <taxon>Bacteria</taxon>
        <taxon>Bacillati</taxon>
        <taxon>Bacillota</taxon>
        <taxon>Clostridia</taxon>
        <taxon>Eubacteriales</taxon>
        <taxon>Peptococcaceae</taxon>
        <taxon>Dehalobacterium</taxon>
    </lineage>
</organism>
<keyword evidence="1" id="KW-0812">Transmembrane</keyword>
<feature type="transmembrane region" description="Helical" evidence="1">
    <location>
        <begin position="149"/>
        <end position="167"/>
    </location>
</feature>
<reference evidence="2 3" key="1">
    <citation type="submission" date="2022-08" db="EMBL/GenBank/DDBJ databases">
        <title>Proteogenomics of the novel Dehalobacterium formicoaceticum strain EZ94 highlights a key role of methyltransferases during anaerobic dichloromethane degradation.</title>
        <authorList>
            <person name="Wasmund K."/>
        </authorList>
    </citation>
    <scope>NUCLEOTIDE SEQUENCE [LARGE SCALE GENOMIC DNA]</scope>
    <source>
        <strain evidence="2 3">EZ94</strain>
    </source>
</reference>
<accession>A0ABT1Y192</accession>
<dbReference type="InterPro" id="IPR007395">
    <property type="entry name" value="Zn_peptidase_2"/>
</dbReference>
<dbReference type="Proteomes" id="UP001524944">
    <property type="component" value="Unassembled WGS sequence"/>
</dbReference>
<comment type="caution">
    <text evidence="2">The sequence shown here is derived from an EMBL/GenBank/DDBJ whole genome shotgun (WGS) entry which is preliminary data.</text>
</comment>
<evidence type="ECO:0000256" key="1">
    <source>
        <dbReference type="SAM" id="Phobius"/>
    </source>
</evidence>
<name>A0ABT1Y192_9FIRM</name>
<evidence type="ECO:0000313" key="2">
    <source>
        <dbReference type="EMBL" id="MCR6544640.1"/>
    </source>
</evidence>
<keyword evidence="1" id="KW-1133">Transmembrane helix</keyword>
<dbReference type="Pfam" id="PF04298">
    <property type="entry name" value="Zn_peptidase_2"/>
    <property type="match status" value="1"/>
</dbReference>
<dbReference type="PANTHER" id="PTHR36434:SF1">
    <property type="entry name" value="MEMBRANE PROTEASE YUGP-RELATED"/>
    <property type="match status" value="1"/>
</dbReference>
<gene>
    <name evidence="2" type="ORF">NVS47_03775</name>
</gene>
<evidence type="ECO:0000313" key="3">
    <source>
        <dbReference type="Proteomes" id="UP001524944"/>
    </source>
</evidence>
<feature type="transmembrane region" description="Helical" evidence="1">
    <location>
        <begin position="120"/>
        <end position="143"/>
    </location>
</feature>
<dbReference type="PANTHER" id="PTHR36434">
    <property type="entry name" value="MEMBRANE PROTEASE YUGP-RELATED"/>
    <property type="match status" value="1"/>
</dbReference>
<dbReference type="RefSeq" id="WP_089610133.1">
    <property type="nucleotide sequence ID" value="NZ_CP022121.1"/>
</dbReference>
<keyword evidence="3" id="KW-1185">Reference proteome</keyword>
<dbReference type="EMBL" id="JANPWE010000001">
    <property type="protein sequence ID" value="MCR6544640.1"/>
    <property type="molecule type" value="Genomic_DNA"/>
</dbReference>
<feature type="transmembrane region" description="Helical" evidence="1">
    <location>
        <begin position="196"/>
        <end position="220"/>
    </location>
</feature>
<keyword evidence="1" id="KW-0472">Membrane</keyword>
<protein>
    <submittedName>
        <fullName evidence="2">Zinc metallopeptidase</fullName>
    </submittedName>
</protein>
<proteinExistence type="predicted"/>
<sequence length="229" mass="24615">MFFWDPTFILLIPGIILAGWAQLKVTSTFDKFNRVRSLNGITAAQAARQILNQQGLEAVGVEMVPGKLSDHYDPRDRTLRLSQEVYGSTSLAAIGVAAHEAGHAVQHDVNYAPMAIRSSLVPVAQFGSNAAWILLLIGLLMGIPSLARIGVYAFAAVVLFQLVTLPVEFNASSRALALLEGGGYLTREEIPQTKKVLDAAALTYVAAALMGILQLIRLIIISGMGRSDD</sequence>